<dbReference type="InterPro" id="IPR011009">
    <property type="entry name" value="Kinase-like_dom_sf"/>
</dbReference>
<evidence type="ECO:0000259" key="2">
    <source>
        <dbReference type="PROSITE" id="PS50011"/>
    </source>
</evidence>
<feature type="compositionally biased region" description="Polar residues" evidence="1">
    <location>
        <begin position="64"/>
        <end position="83"/>
    </location>
</feature>
<name>D8M9Y1_BLAHO</name>
<dbReference type="RefSeq" id="XP_012898918.1">
    <property type="nucleotide sequence ID" value="XM_013043464.1"/>
</dbReference>
<accession>D8M9Y1</accession>
<protein>
    <recommendedName>
        <fullName evidence="2">Protein kinase domain-containing protein</fullName>
    </recommendedName>
</protein>
<evidence type="ECO:0000256" key="1">
    <source>
        <dbReference type="SAM" id="MobiDB-lite"/>
    </source>
</evidence>
<dbReference type="Pfam" id="PF00069">
    <property type="entry name" value="Pkinase"/>
    <property type="match status" value="1"/>
</dbReference>
<dbReference type="Proteomes" id="UP000008312">
    <property type="component" value="Unassembled WGS sequence"/>
</dbReference>
<feature type="domain" description="Protein kinase" evidence="2">
    <location>
        <begin position="1"/>
        <end position="210"/>
    </location>
</feature>
<sequence>MTIRTPQPPIPITKAIQIFRGILKGVYYLHSKGIVHGDLKVSNIMIENSWEELPNEEIVQFESNDGSTSQFQGLGLSPNNRDANSPPEPSIPDSVSTEVMHCAEEGSTSIVSEELLPFTGRKDKSSDHLFQQNRASIIEKNENRVRIIDFGVSESSIYGTPMSMPPEVYNSTIIATAKATLRKRKGFKGTDSFNFGMARDIWSLGILLYV</sequence>
<dbReference type="InParanoid" id="D8M9Y1"/>
<dbReference type="OrthoDB" id="4062651at2759"/>
<gene>
    <name evidence="3" type="ORF">GSBLH_T00006836001</name>
</gene>
<dbReference type="PROSITE" id="PS00108">
    <property type="entry name" value="PROTEIN_KINASE_ST"/>
    <property type="match status" value="1"/>
</dbReference>
<evidence type="ECO:0000313" key="3">
    <source>
        <dbReference type="EMBL" id="CBK24870.2"/>
    </source>
</evidence>
<dbReference type="InterPro" id="IPR000719">
    <property type="entry name" value="Prot_kinase_dom"/>
</dbReference>
<keyword evidence="4" id="KW-1185">Reference proteome</keyword>
<dbReference type="PANTHER" id="PTHR44167:SF24">
    <property type="entry name" value="SERINE_THREONINE-PROTEIN KINASE CHK2"/>
    <property type="match status" value="1"/>
</dbReference>
<dbReference type="InterPro" id="IPR008271">
    <property type="entry name" value="Ser/Thr_kinase_AS"/>
</dbReference>
<dbReference type="PANTHER" id="PTHR44167">
    <property type="entry name" value="OVARIAN-SPECIFIC SERINE/THREONINE-PROTEIN KINASE LOK-RELATED"/>
    <property type="match status" value="1"/>
</dbReference>
<dbReference type="GO" id="GO:0005524">
    <property type="term" value="F:ATP binding"/>
    <property type="evidence" value="ECO:0007669"/>
    <property type="project" value="InterPro"/>
</dbReference>
<proteinExistence type="predicted"/>
<dbReference type="AlphaFoldDB" id="D8M9Y1"/>
<evidence type="ECO:0000313" key="4">
    <source>
        <dbReference type="Proteomes" id="UP000008312"/>
    </source>
</evidence>
<dbReference type="Gene3D" id="1.10.510.10">
    <property type="entry name" value="Transferase(Phosphotransferase) domain 1"/>
    <property type="match status" value="1"/>
</dbReference>
<dbReference type="SUPFAM" id="SSF56112">
    <property type="entry name" value="Protein kinase-like (PK-like)"/>
    <property type="match status" value="1"/>
</dbReference>
<dbReference type="PROSITE" id="PS50011">
    <property type="entry name" value="PROTEIN_KINASE_DOM"/>
    <property type="match status" value="1"/>
</dbReference>
<dbReference type="GeneID" id="24922960"/>
<feature type="region of interest" description="Disordered" evidence="1">
    <location>
        <begin position="64"/>
        <end position="94"/>
    </location>
</feature>
<dbReference type="GO" id="GO:0004672">
    <property type="term" value="F:protein kinase activity"/>
    <property type="evidence" value="ECO:0007669"/>
    <property type="project" value="InterPro"/>
</dbReference>
<reference evidence="3" key="1">
    <citation type="submission" date="2010-02" db="EMBL/GenBank/DDBJ databases">
        <title>Sequencing and annotation of the Blastocystis hominis genome.</title>
        <authorList>
            <person name="Wincker P."/>
        </authorList>
    </citation>
    <scope>NUCLEOTIDE SEQUENCE</scope>
    <source>
        <strain evidence="3">Singapore isolate B</strain>
    </source>
</reference>
<dbReference type="EMBL" id="FN668689">
    <property type="protein sequence ID" value="CBK24870.2"/>
    <property type="molecule type" value="Genomic_DNA"/>
</dbReference>
<organism evidence="3">
    <name type="scientific">Blastocystis hominis</name>
    <dbReference type="NCBI Taxonomy" id="12968"/>
    <lineage>
        <taxon>Eukaryota</taxon>
        <taxon>Sar</taxon>
        <taxon>Stramenopiles</taxon>
        <taxon>Bigyra</taxon>
        <taxon>Opalozoa</taxon>
        <taxon>Opalinata</taxon>
        <taxon>Blastocystidae</taxon>
        <taxon>Blastocystis</taxon>
    </lineage>
</organism>